<keyword evidence="12" id="KW-1185">Reference proteome</keyword>
<keyword evidence="9" id="KW-0521">NADP</keyword>
<evidence type="ECO:0000256" key="1">
    <source>
        <dbReference type="ARBA" id="ARBA00001917"/>
    </source>
</evidence>
<keyword evidence="5" id="KW-0963">Cytoplasm</keyword>
<dbReference type="Proteomes" id="UP000036681">
    <property type="component" value="Unplaced"/>
</dbReference>
<reference evidence="13" key="1">
    <citation type="submission" date="2017-02" db="UniProtKB">
        <authorList>
            <consortium name="WormBaseParasite"/>
        </authorList>
    </citation>
    <scope>IDENTIFICATION</scope>
</reference>
<keyword evidence="10" id="KW-0560">Oxidoreductase</keyword>
<dbReference type="WBParaSite" id="ALUE_0001676901-mRNA-1">
    <property type="protein sequence ID" value="ALUE_0001676901-mRNA-1"/>
    <property type="gene ID" value="ALUE_0001676901"/>
</dbReference>
<evidence type="ECO:0000256" key="5">
    <source>
        <dbReference type="ARBA" id="ARBA00022490"/>
    </source>
</evidence>
<evidence type="ECO:0000313" key="12">
    <source>
        <dbReference type="Proteomes" id="UP000036681"/>
    </source>
</evidence>
<dbReference type="GO" id="GO:0033787">
    <property type="term" value="F:cyanocobalamin reductase (cyanide-eliminating) (NADP+) activity"/>
    <property type="evidence" value="ECO:0007669"/>
    <property type="project" value="TreeGrafter"/>
</dbReference>
<dbReference type="GO" id="GO:0032451">
    <property type="term" value="F:demethylase activity"/>
    <property type="evidence" value="ECO:0007669"/>
    <property type="project" value="TreeGrafter"/>
</dbReference>
<sequence length="509" mass="59000">MLMQCYSSILGSYRTVGAYVRPSRFVQSLLESRIFISLRWSSDVIVHQRRQLCIKNSDNESIIYRALDKQLAQRDGFEWYRFKVGSHNAIVQENVRLKFEDDVLGVLVLNTPSFFETTFKEWLRQHCNPGEGVDDVKTKVGPHPVETFFNWKFMQIEMHLSPIRVVSICDFEPVRHRLPAVSLPACGHVSGAAYFYHPNHPVTGEKIYPQGLSLHPKYGGYFAFRGVIIFPDVHLAATFKEPQPLKTLDTDAKVLEALELFNKHWMDNRYRDCGDPIEKIFFVQVGSYNAVVQKGVQLRFDDDVMAVVVLNTPSFFENTYKKWLQKQYKSGESMETFMKKIGSNPIRSFFLSRFAQIENRLLPIRAVSICDFEPLHDRLPLVSLPVCGHISGAAYFYRVKEATDPITGKKKLHMGLSLHPKYGGHFSFRGVIVFPDVRLPATYKEKLPLKTLDTEEKIDEALELFNEHYYDNRYRNCGNPVETYSELQLKYFSTPPEQRWPLIAHWFRS</sequence>
<dbReference type="PANTHER" id="PTHR31457:SF2">
    <property type="entry name" value="CYANOCOBALAMIN REDUCTASE _ ALKYLCOBALAMIN DEALKYLASE"/>
    <property type="match status" value="1"/>
</dbReference>
<comment type="cofactor">
    <cofactor evidence="2">
        <name>FAD</name>
        <dbReference type="ChEBI" id="CHEBI:57692"/>
    </cofactor>
</comment>
<evidence type="ECO:0000256" key="2">
    <source>
        <dbReference type="ARBA" id="ARBA00001974"/>
    </source>
</evidence>
<comment type="cofactor">
    <cofactor evidence="1">
        <name>FMN</name>
        <dbReference type="ChEBI" id="CHEBI:58210"/>
    </cofactor>
</comment>
<dbReference type="CDD" id="cd12959">
    <property type="entry name" value="MMACHC-like"/>
    <property type="match status" value="2"/>
</dbReference>
<dbReference type="PANTHER" id="PTHR31457">
    <property type="entry name" value="METHYLMALONIC ACIDURIA AND HOMOCYSTINURIA TYPE C PROTEIN"/>
    <property type="match status" value="1"/>
</dbReference>
<dbReference type="AlphaFoldDB" id="A0A0M3IF23"/>
<keyword evidence="7" id="KW-0288">FMN</keyword>
<evidence type="ECO:0000313" key="13">
    <source>
        <dbReference type="WBParaSite" id="ALUE_0001676901-mRNA-1"/>
    </source>
</evidence>
<proteinExistence type="inferred from homology"/>
<keyword evidence="8" id="KW-0274">FAD</keyword>
<comment type="subcellular location">
    <subcellularLocation>
        <location evidence="3">Cytoplasm</location>
    </subcellularLocation>
</comment>
<evidence type="ECO:0000256" key="3">
    <source>
        <dbReference type="ARBA" id="ARBA00004496"/>
    </source>
</evidence>
<organism evidence="12 13">
    <name type="scientific">Ascaris lumbricoides</name>
    <name type="common">Giant roundworm</name>
    <dbReference type="NCBI Taxonomy" id="6252"/>
    <lineage>
        <taxon>Eukaryota</taxon>
        <taxon>Metazoa</taxon>
        <taxon>Ecdysozoa</taxon>
        <taxon>Nematoda</taxon>
        <taxon>Chromadorea</taxon>
        <taxon>Rhabditida</taxon>
        <taxon>Spirurina</taxon>
        <taxon>Ascaridomorpha</taxon>
        <taxon>Ascaridoidea</taxon>
        <taxon>Ascarididae</taxon>
        <taxon>Ascaris</taxon>
    </lineage>
</organism>
<dbReference type="GO" id="GO:0005737">
    <property type="term" value="C:cytoplasm"/>
    <property type="evidence" value="ECO:0007669"/>
    <property type="project" value="UniProtKB-SubCell"/>
</dbReference>
<name>A0A0M3IF23_ASCLU</name>
<dbReference type="InterPro" id="IPR032037">
    <property type="entry name" value="MMACHC"/>
</dbReference>
<dbReference type="GO" id="GO:0009235">
    <property type="term" value="P:cobalamin metabolic process"/>
    <property type="evidence" value="ECO:0007669"/>
    <property type="project" value="TreeGrafter"/>
</dbReference>
<accession>A0A0M3IF23</accession>
<dbReference type="Pfam" id="PF16690">
    <property type="entry name" value="MMACHC"/>
    <property type="match status" value="2"/>
</dbReference>
<evidence type="ECO:0000256" key="6">
    <source>
        <dbReference type="ARBA" id="ARBA00022630"/>
    </source>
</evidence>
<evidence type="ECO:0000256" key="4">
    <source>
        <dbReference type="ARBA" id="ARBA00007762"/>
    </source>
</evidence>
<evidence type="ECO:0000256" key="10">
    <source>
        <dbReference type="ARBA" id="ARBA00023002"/>
    </source>
</evidence>
<evidence type="ECO:0000256" key="7">
    <source>
        <dbReference type="ARBA" id="ARBA00022643"/>
    </source>
</evidence>
<evidence type="ECO:0000256" key="11">
    <source>
        <dbReference type="ARBA" id="ARBA00031313"/>
    </source>
</evidence>
<protein>
    <recommendedName>
        <fullName evidence="11">Cyanocobalamin reductase (cyanide-eliminating)</fullName>
    </recommendedName>
</protein>
<evidence type="ECO:0000256" key="8">
    <source>
        <dbReference type="ARBA" id="ARBA00022827"/>
    </source>
</evidence>
<keyword evidence="6" id="KW-0285">Flavoprotein</keyword>
<evidence type="ECO:0000256" key="9">
    <source>
        <dbReference type="ARBA" id="ARBA00022857"/>
    </source>
</evidence>
<dbReference type="GO" id="GO:0071949">
    <property type="term" value="F:FAD binding"/>
    <property type="evidence" value="ECO:0007669"/>
    <property type="project" value="TreeGrafter"/>
</dbReference>
<comment type="similarity">
    <text evidence="4">Belongs to the MMACHC family.</text>
</comment>